<keyword evidence="3" id="KW-1185">Reference proteome</keyword>
<sequence length="373" mass="41302">MSGKIALKRLSRSDLTFFQHQHETLHAGNQKAINLNKDVFIRSLFPALPDTETGISGSFGLDIMLLGPGLSGALRLQRKITKNGEGYKNWRLNGELIPRIVSEDRFDPLTPGDFVVFDFSGEIIPSSARILFVAASHHEDTSLHRILNDRLGSASMIPLSTTELEGLIDAAGLTDSHPALEFTLDEAIEDAALGGVEGTERLFRRRSGTTMNQEALRRARLNAEAVGRDGEALINSWFFLQTRSGSIRRHTWVSDTNAVAPYDFTIEDNSGNEIRLDVKSTAGPHERPLHVSMAELREMSDEGRRYDLYRVYALEEDSARLRIAENLSGFAASLLHTLATLPEGVTPDGFSISPEVLPFGPEIEIHLPEEEED</sequence>
<accession>A0A6V8LSH9</accession>
<feature type="domain" description="Protein NO VEIN C-terminal" evidence="1">
    <location>
        <begin position="250"/>
        <end position="318"/>
    </location>
</feature>
<dbReference type="Proteomes" id="UP000494245">
    <property type="component" value="Unassembled WGS sequence"/>
</dbReference>
<dbReference type="EMBL" id="BLTE01000017">
    <property type="protein sequence ID" value="GFK95433.1"/>
    <property type="molecule type" value="Genomic_DNA"/>
</dbReference>
<dbReference type="InterPro" id="IPR024975">
    <property type="entry name" value="NOV_C"/>
</dbReference>
<dbReference type="Pfam" id="PF13020">
    <property type="entry name" value="NOV_C"/>
    <property type="match status" value="1"/>
</dbReference>
<comment type="caution">
    <text evidence="2">The sequence shown here is derived from an EMBL/GenBank/DDBJ whole genome shotgun (WGS) entry which is preliminary data.</text>
</comment>
<dbReference type="AlphaFoldDB" id="A0A6V8LSH9"/>
<reference evidence="2 3" key="2">
    <citation type="submission" date="2020-05" db="EMBL/GenBank/DDBJ databases">
        <title>Draft genome sequence of Desulfovibrio sp. strainFSS-1.</title>
        <authorList>
            <person name="Shimoshige H."/>
            <person name="Kobayashi H."/>
            <person name="Maekawa T."/>
        </authorList>
    </citation>
    <scope>NUCLEOTIDE SEQUENCE [LARGE SCALE GENOMIC DNA]</scope>
    <source>
        <strain evidence="2 3">SIID29052-01</strain>
    </source>
</reference>
<organism evidence="2 3">
    <name type="scientific">Fundidesulfovibrio magnetotacticus</name>
    <dbReference type="NCBI Taxonomy" id="2730080"/>
    <lineage>
        <taxon>Bacteria</taxon>
        <taxon>Pseudomonadati</taxon>
        <taxon>Thermodesulfobacteriota</taxon>
        <taxon>Desulfovibrionia</taxon>
        <taxon>Desulfovibrionales</taxon>
        <taxon>Desulfovibrionaceae</taxon>
        <taxon>Fundidesulfovibrio</taxon>
    </lineage>
</organism>
<reference evidence="2 3" key="1">
    <citation type="submission" date="2020-04" db="EMBL/GenBank/DDBJ databases">
        <authorList>
            <consortium name="Desulfovibrio sp. FSS-1 genome sequencing consortium"/>
            <person name="Shimoshige H."/>
            <person name="Kobayashi H."/>
            <person name="Maekawa T."/>
        </authorList>
    </citation>
    <scope>NUCLEOTIDE SEQUENCE [LARGE SCALE GENOMIC DNA]</scope>
    <source>
        <strain evidence="2 3">SIID29052-01</strain>
    </source>
</reference>
<evidence type="ECO:0000313" key="3">
    <source>
        <dbReference type="Proteomes" id="UP000494245"/>
    </source>
</evidence>
<name>A0A6V8LSH9_9BACT</name>
<evidence type="ECO:0000313" key="2">
    <source>
        <dbReference type="EMBL" id="GFK95433.1"/>
    </source>
</evidence>
<gene>
    <name evidence="2" type="ORF">NNJEOMEG_03296</name>
</gene>
<protein>
    <recommendedName>
        <fullName evidence="1">Protein NO VEIN C-terminal domain-containing protein</fullName>
    </recommendedName>
</protein>
<proteinExistence type="predicted"/>
<dbReference type="RefSeq" id="WP_173086441.1">
    <property type="nucleotide sequence ID" value="NZ_BLTE01000017.1"/>
</dbReference>
<evidence type="ECO:0000259" key="1">
    <source>
        <dbReference type="Pfam" id="PF13020"/>
    </source>
</evidence>